<evidence type="ECO:0000313" key="8">
    <source>
        <dbReference type="Proteomes" id="UP000596123"/>
    </source>
</evidence>
<evidence type="ECO:0000313" key="7">
    <source>
        <dbReference type="EMBL" id="QQO90392.1"/>
    </source>
</evidence>
<dbReference type="PANTHER" id="PTHR45900:SF1">
    <property type="entry name" value="MITOCHONDRIAL DNA REPAIR PROTEIN RECA HOMOLOG-RELATED"/>
    <property type="match status" value="1"/>
</dbReference>
<evidence type="ECO:0000256" key="4">
    <source>
        <dbReference type="ARBA" id="ARBA00023172"/>
    </source>
</evidence>
<dbReference type="Pfam" id="PF00154">
    <property type="entry name" value="RecA_N"/>
    <property type="match status" value="1"/>
</dbReference>
<evidence type="ECO:0000256" key="1">
    <source>
        <dbReference type="ARBA" id="ARBA00009391"/>
    </source>
</evidence>
<dbReference type="GO" id="GO:0006310">
    <property type="term" value="P:DNA recombination"/>
    <property type="evidence" value="ECO:0007669"/>
    <property type="project" value="UniProtKB-KW"/>
</dbReference>
<proteinExistence type="inferred from homology"/>
<dbReference type="InterPro" id="IPR027417">
    <property type="entry name" value="P-loop_NTPase"/>
</dbReference>
<feature type="domain" description="RecA-like N-terminal" evidence="6">
    <location>
        <begin position="247"/>
        <end position="325"/>
    </location>
</feature>
<protein>
    <submittedName>
        <fullName evidence="7">Putative UvsX protein</fullName>
    </submittedName>
</protein>
<organism evidence="7 8">
    <name type="scientific">Erwinia phage pEa_SNUABM_5</name>
    <dbReference type="NCBI Taxonomy" id="2797313"/>
    <lineage>
        <taxon>Viruses</taxon>
        <taxon>Duplodnaviria</taxon>
        <taxon>Heunggongvirae</taxon>
        <taxon>Uroviricota</taxon>
        <taxon>Caudoviricetes</taxon>
        <taxon>Rivsvirus</taxon>
        <taxon>Rivsvirus SNUABM5</taxon>
    </lineage>
</organism>
<comment type="similarity">
    <text evidence="1">Belongs to the RecA family.</text>
</comment>
<feature type="compositionally biased region" description="Basic and acidic residues" evidence="5">
    <location>
        <begin position="1"/>
        <end position="14"/>
    </location>
</feature>
<keyword evidence="4" id="KW-0233">DNA recombination</keyword>
<dbReference type="GO" id="GO:0006281">
    <property type="term" value="P:DNA repair"/>
    <property type="evidence" value="ECO:0007669"/>
    <property type="project" value="InterPro"/>
</dbReference>
<dbReference type="PROSITE" id="PS50818">
    <property type="entry name" value="INTEIN_C_TER"/>
    <property type="match status" value="1"/>
</dbReference>
<name>A0A7T8IW48_9CAUD</name>
<sequence length="853" mass="95075">MAKAKAKAEKEPKDKKTKKPKKTAVAKAIEQDQIESVSRVVGFDIGSLMDDELDFIEKKVKISSQDAARFALRVSTGQLALDMFLSGGIVPGGWYTFSGGEQSCKSTLTMSIMASLIKLSYTGISAVFDYEGSTDAEYVAGQLKTFGVSVDAKTIFGVRDPDDEKRWLIKPKIRYYAPENGTRFFDFMSMLRRRLPKKIVEKDGSAWLYFENTKENAKKVAGHYDKKWFSAHNEFKVPASDGHMQAIAIVDSYPAMLPDQLDDDEGSNAMAIQARMFSDGIKRFRGGMRSKMITVVGVNQLRQKPATMFGSPEYEPCGDALKFYCFDEATQIRTNYGTLTAPQIQDILDNPDKQHGCPLLVETQHGFEPIMKAWQVEEDRLVMSLETASRSYVGSDQHRQLVFIHDITEADEPALRTEFRTLAQIAAQQAYREIYAVMRIPSPGEIRLHGAKEADASSRYVLQFLRDAARSNMINVAEGYQVVCTDIVTNEGHQQAVINSLADVGVIAQASGSDSVVVPGLSFATLRNILNDRCATEKSQLVQRSVMFHLAINDVFPDLSRFVAEYNKEVNADEASYFGADGVEDQFLYLADDTTVELALHGLLQRSIVPQHYDNYEEISRQAAYIEDLITFEGQSFPISCRVRTVEKEIAEQTRLWDVTVPATSIIVTNGFVSHNSDVRIRLASRAVPAGWPTLKDERGIVGEKSVTVEGGVDRYRFIAAKTIKNKMGGIPNQQTWMRLWEADGNGEARGFDPVFDTWHYLKTLGLISGVRKRFKIKAPCPLASDKPMDWDQFRTLINGSKKQIAEVCGQLGVKPAGLRAWCFKFIVSDKGSAMLKDSISHSAKAGDDEGED</sequence>
<gene>
    <name evidence="7" type="ORF">pEaSNUABM5_00250</name>
</gene>
<feature type="compositionally biased region" description="Basic residues" evidence="5">
    <location>
        <begin position="15"/>
        <end position="24"/>
    </location>
</feature>
<keyword evidence="2" id="KW-0547">Nucleotide-binding</keyword>
<dbReference type="Proteomes" id="UP000596123">
    <property type="component" value="Segment"/>
</dbReference>
<dbReference type="GO" id="GO:0005524">
    <property type="term" value="F:ATP binding"/>
    <property type="evidence" value="ECO:0007669"/>
    <property type="project" value="UniProtKB-KW"/>
</dbReference>
<reference evidence="7 8" key="1">
    <citation type="submission" date="2020-12" db="EMBL/GenBank/DDBJ databases">
        <title>Complete genome sequence of Erwinia phage pEa_SNUABM_5.</title>
        <authorList>
            <person name="Kim S.G."/>
            <person name="Lee S.B."/>
            <person name="Kwon J."/>
            <person name="Park S.C."/>
        </authorList>
    </citation>
    <scope>NUCLEOTIDE SEQUENCE [LARGE SCALE GENOMIC DNA]</scope>
</reference>
<feature type="region of interest" description="Disordered" evidence="5">
    <location>
        <begin position="1"/>
        <end position="24"/>
    </location>
</feature>
<dbReference type="PANTHER" id="PTHR45900">
    <property type="entry name" value="RECA"/>
    <property type="match status" value="1"/>
</dbReference>
<dbReference type="GO" id="GO:0003697">
    <property type="term" value="F:single-stranded DNA binding"/>
    <property type="evidence" value="ECO:0007669"/>
    <property type="project" value="InterPro"/>
</dbReference>
<dbReference type="InterPro" id="IPR013765">
    <property type="entry name" value="DNA_recomb/repair_RecA"/>
</dbReference>
<dbReference type="InterPro" id="IPR030934">
    <property type="entry name" value="Intein_C"/>
</dbReference>
<dbReference type="SUPFAM" id="SSF52540">
    <property type="entry name" value="P-loop containing nucleoside triphosphate hydrolases"/>
    <property type="match status" value="1"/>
</dbReference>
<dbReference type="Gene3D" id="3.40.50.300">
    <property type="entry name" value="P-loop containing nucleotide triphosphate hydrolases"/>
    <property type="match status" value="1"/>
</dbReference>
<evidence type="ECO:0000256" key="2">
    <source>
        <dbReference type="ARBA" id="ARBA00022741"/>
    </source>
</evidence>
<accession>A0A7T8IW48</accession>
<evidence type="ECO:0000256" key="5">
    <source>
        <dbReference type="SAM" id="MobiDB-lite"/>
    </source>
</evidence>
<dbReference type="InterPro" id="IPR049428">
    <property type="entry name" value="RecA-like_N"/>
</dbReference>
<keyword evidence="8" id="KW-1185">Reference proteome</keyword>
<evidence type="ECO:0000256" key="3">
    <source>
        <dbReference type="ARBA" id="ARBA00022840"/>
    </source>
</evidence>
<dbReference type="NCBIfam" id="TIGR01443">
    <property type="entry name" value="intein_Cterm"/>
    <property type="match status" value="1"/>
</dbReference>
<evidence type="ECO:0000259" key="6">
    <source>
        <dbReference type="Pfam" id="PF00154"/>
    </source>
</evidence>
<keyword evidence="3" id="KW-0067">ATP-binding</keyword>
<dbReference type="EMBL" id="MW366843">
    <property type="protein sequence ID" value="QQO90392.1"/>
    <property type="molecule type" value="Genomic_DNA"/>
</dbReference>